<keyword evidence="7" id="KW-1185">Reference proteome</keyword>
<dbReference type="Gene3D" id="3.20.20.10">
    <property type="entry name" value="Alanine racemase"/>
    <property type="match status" value="1"/>
</dbReference>
<protein>
    <recommendedName>
        <fullName evidence="5">Orn/DAP/Arg decarboxylase 2 N-terminal domain-containing protein</fullName>
    </recommendedName>
</protein>
<accession>A0ABP0WLV9</accession>
<evidence type="ECO:0000256" key="4">
    <source>
        <dbReference type="ARBA" id="ARBA00023239"/>
    </source>
</evidence>
<dbReference type="InterPro" id="IPR029066">
    <property type="entry name" value="PLP-binding_barrel"/>
</dbReference>
<dbReference type="Gene3D" id="2.40.37.10">
    <property type="entry name" value="Lyase, Ornithine Decarboxylase, Chain A, domain 1"/>
    <property type="match status" value="1"/>
</dbReference>
<evidence type="ECO:0000313" key="7">
    <source>
        <dbReference type="Proteomes" id="UP001497444"/>
    </source>
</evidence>
<dbReference type="PANTHER" id="PTHR11482:SF6">
    <property type="entry name" value="ORNITHINE DECARBOXYLASE 1-RELATED"/>
    <property type="match status" value="1"/>
</dbReference>
<dbReference type="PROSITE" id="PS00879">
    <property type="entry name" value="ODR_DC_2_2"/>
    <property type="match status" value="1"/>
</dbReference>
<evidence type="ECO:0000256" key="2">
    <source>
        <dbReference type="ARBA" id="ARBA00008872"/>
    </source>
</evidence>
<dbReference type="CDD" id="cd00622">
    <property type="entry name" value="PLPDE_III_ODC"/>
    <property type="match status" value="1"/>
</dbReference>
<dbReference type="InterPro" id="IPR022657">
    <property type="entry name" value="De-COase2_CS"/>
</dbReference>
<dbReference type="Pfam" id="PF02784">
    <property type="entry name" value="Orn_Arg_deC_N"/>
    <property type="match status" value="1"/>
</dbReference>
<proteinExistence type="inferred from homology"/>
<evidence type="ECO:0000313" key="6">
    <source>
        <dbReference type="EMBL" id="CAK9267859.1"/>
    </source>
</evidence>
<feature type="non-terminal residue" evidence="6">
    <location>
        <position position="1"/>
    </location>
</feature>
<dbReference type="SUPFAM" id="SSF51419">
    <property type="entry name" value="PLP-binding barrel"/>
    <property type="match status" value="1"/>
</dbReference>
<dbReference type="InterPro" id="IPR000183">
    <property type="entry name" value="Orn/DAP/Arg_de-COase"/>
</dbReference>
<dbReference type="InterPro" id="IPR009006">
    <property type="entry name" value="Ala_racemase/Decarboxylase_C"/>
</dbReference>
<dbReference type="PRINTS" id="PR01179">
    <property type="entry name" value="ODADCRBXLASE"/>
</dbReference>
<dbReference type="InterPro" id="IPR002433">
    <property type="entry name" value="Orn_de-COase"/>
</dbReference>
<dbReference type="PRINTS" id="PR01182">
    <property type="entry name" value="ORNDCRBXLASE"/>
</dbReference>
<evidence type="ECO:0000259" key="5">
    <source>
        <dbReference type="Pfam" id="PF02784"/>
    </source>
</evidence>
<keyword evidence="4" id="KW-0456">Lyase</keyword>
<evidence type="ECO:0000256" key="3">
    <source>
        <dbReference type="ARBA" id="ARBA00022898"/>
    </source>
</evidence>
<organism evidence="6 7">
    <name type="scientific">Sphagnum jensenii</name>
    <dbReference type="NCBI Taxonomy" id="128206"/>
    <lineage>
        <taxon>Eukaryota</taxon>
        <taxon>Viridiplantae</taxon>
        <taxon>Streptophyta</taxon>
        <taxon>Embryophyta</taxon>
        <taxon>Bryophyta</taxon>
        <taxon>Sphagnophytina</taxon>
        <taxon>Sphagnopsida</taxon>
        <taxon>Sphagnales</taxon>
        <taxon>Sphagnaceae</taxon>
        <taxon>Sphagnum</taxon>
    </lineage>
</organism>
<keyword evidence="3" id="KW-0663">Pyridoxal phosphate</keyword>
<reference evidence="6 7" key="1">
    <citation type="submission" date="2024-02" db="EMBL/GenBank/DDBJ databases">
        <authorList>
            <consortium name="ELIXIR-Norway"/>
            <consortium name="Elixir Norway"/>
        </authorList>
    </citation>
    <scope>NUCLEOTIDE SEQUENCE [LARGE SCALE GENOMIC DNA]</scope>
</reference>
<dbReference type="InterPro" id="IPR022644">
    <property type="entry name" value="De-COase2_N"/>
</dbReference>
<evidence type="ECO:0000256" key="1">
    <source>
        <dbReference type="ARBA" id="ARBA00001933"/>
    </source>
</evidence>
<name>A0ABP0WLV9_9BRYO</name>
<sequence length="485" mass="52261">LCCYSRNATRMSSHCMLQLFPSTNNPKNQKFRELWERPPVQFPAPSESQKHGMEDAFYVLDLGLLVRLFQGWVQAMPRVRPFYAVKCSPDRALLTTLAALGAGFDCASKAEISQVLDLGVATDRIVFANPCKMQSHVAYAASVGVNLTTFDSESEVHKVKAHHPGAVLLLRIRTDDRGARCPLGVKYGALMCEVEHLLRVADNLHVPVAGVSFHIGSGATDAFSFTDAIAAAREVFDISERLGLPKMHILDIGGGFTSGCSGSLKFSDAATAVNYALDSYFPPEMGVKIIAEPGRYFAETPSTLATTVIGKRVRGEVKEYWINDGIYGSMNCLLYDHAVLKYRPLICLADESKNNNCHGDCSSLPTHNSTVFGPTCDGLDTVLQGASLPDLSIGDWIIFPDMGAYTAAAGSSFNGFSMSDIPTFYVFSINLQGCSTLGYLKGIAPQLMKGCVPDLNAAGNIIENWAVNCSSTSGRQISVSSGGCS</sequence>
<dbReference type="Proteomes" id="UP001497444">
    <property type="component" value="Chromosome 2"/>
</dbReference>
<dbReference type="PANTHER" id="PTHR11482">
    <property type="entry name" value="ARGININE/DIAMINOPIMELATE/ORNITHINE DECARBOXYLASE"/>
    <property type="match status" value="1"/>
</dbReference>
<feature type="domain" description="Orn/DAP/Arg decarboxylase 2 N-terminal" evidence="5">
    <location>
        <begin position="64"/>
        <end position="298"/>
    </location>
</feature>
<comment type="similarity">
    <text evidence="2">Belongs to the Orn/Lys/Arg decarboxylase class-II family.</text>
</comment>
<comment type="cofactor">
    <cofactor evidence="1">
        <name>pyridoxal 5'-phosphate</name>
        <dbReference type="ChEBI" id="CHEBI:597326"/>
    </cofactor>
</comment>
<gene>
    <name evidence="6" type="ORF">CSSPJE1EN1_LOCUS13337</name>
</gene>
<dbReference type="EMBL" id="OZ020097">
    <property type="protein sequence ID" value="CAK9267859.1"/>
    <property type="molecule type" value="Genomic_DNA"/>
</dbReference>
<dbReference type="SUPFAM" id="SSF50621">
    <property type="entry name" value="Alanine racemase C-terminal domain-like"/>
    <property type="match status" value="1"/>
</dbReference>